<dbReference type="InterPro" id="IPR001853">
    <property type="entry name" value="DSBA-like_thioredoxin_dom"/>
</dbReference>
<dbReference type="Pfam" id="PF01323">
    <property type="entry name" value="DSBA"/>
    <property type="match status" value="1"/>
</dbReference>
<dbReference type="AlphaFoldDB" id="A0A1M4Y160"/>
<dbReference type="CDD" id="cd03025">
    <property type="entry name" value="DsbA_FrnE_like"/>
    <property type="match status" value="1"/>
</dbReference>
<dbReference type="RefSeq" id="WP_072834920.1">
    <property type="nucleotide sequence ID" value="NZ_FQUU01000005.1"/>
</dbReference>
<dbReference type="Gene3D" id="1.10.472.60">
    <property type="entry name" value="putative protein disulfide isomerase domain"/>
    <property type="match status" value="1"/>
</dbReference>
<protein>
    <recommendedName>
        <fullName evidence="1">DSBA-like thioredoxin domain-containing protein</fullName>
    </recommendedName>
</protein>
<dbReference type="STRING" id="1121884.SAMN02745131_01552"/>
<gene>
    <name evidence="2" type="ORF">SAMN02745131_01552</name>
</gene>
<dbReference type="GO" id="GO:0016491">
    <property type="term" value="F:oxidoreductase activity"/>
    <property type="evidence" value="ECO:0007669"/>
    <property type="project" value="InterPro"/>
</dbReference>
<dbReference type="Proteomes" id="UP000184048">
    <property type="component" value="Unassembled WGS sequence"/>
</dbReference>
<feature type="domain" description="DSBA-like thioredoxin" evidence="1">
    <location>
        <begin position="139"/>
        <end position="224"/>
    </location>
</feature>
<proteinExistence type="predicted"/>
<keyword evidence="3" id="KW-1185">Reference proteome</keyword>
<dbReference type="InterPro" id="IPR036249">
    <property type="entry name" value="Thioredoxin-like_sf"/>
</dbReference>
<name>A0A1M4Y160_9BACT</name>
<accession>A0A1M4Y160</accession>
<dbReference type="SUPFAM" id="SSF52833">
    <property type="entry name" value="Thioredoxin-like"/>
    <property type="match status" value="1"/>
</dbReference>
<dbReference type="OrthoDB" id="9813770at2"/>
<evidence type="ECO:0000259" key="1">
    <source>
        <dbReference type="Pfam" id="PF01323"/>
    </source>
</evidence>
<evidence type="ECO:0000313" key="3">
    <source>
        <dbReference type="Proteomes" id="UP000184048"/>
    </source>
</evidence>
<dbReference type="Gene3D" id="3.40.30.10">
    <property type="entry name" value="Glutaredoxin"/>
    <property type="match status" value="1"/>
</dbReference>
<evidence type="ECO:0000313" key="2">
    <source>
        <dbReference type="EMBL" id="SHE99326.1"/>
    </source>
</evidence>
<organism evidence="2 3">
    <name type="scientific">Flavisolibacter ginsengisoli DSM 18119</name>
    <dbReference type="NCBI Taxonomy" id="1121884"/>
    <lineage>
        <taxon>Bacteria</taxon>
        <taxon>Pseudomonadati</taxon>
        <taxon>Bacteroidota</taxon>
        <taxon>Chitinophagia</taxon>
        <taxon>Chitinophagales</taxon>
        <taxon>Chitinophagaceae</taxon>
        <taxon>Flavisolibacter</taxon>
    </lineage>
</organism>
<sequence>MSEDLKEIGDHQEPGDFSKSIIYYCYDAYCGWCYGFSKGMTQIATEYKDVFDFEVLSGGMIFEEKPRHISAIAPFIQKAYKNVEELTGIKFGEDFLWHIFHADESDWYPESTLPAIALCIFKEYFPEKAVFIASDIQYALNYEGRDLTDKEAYRHLVQKYGIPEEEFYTKLQSEEYKEKAYYEFALVKQLQVTGFPCVLMQVSDSKFYLLAQGYTDHETLKQRIENVRQELQAAS</sequence>
<dbReference type="EMBL" id="FQUU01000005">
    <property type="protein sequence ID" value="SHE99326.1"/>
    <property type="molecule type" value="Genomic_DNA"/>
</dbReference>
<reference evidence="2 3" key="1">
    <citation type="submission" date="2016-11" db="EMBL/GenBank/DDBJ databases">
        <authorList>
            <person name="Jaros S."/>
            <person name="Januszkiewicz K."/>
            <person name="Wedrychowicz H."/>
        </authorList>
    </citation>
    <scope>NUCLEOTIDE SEQUENCE [LARGE SCALE GENOMIC DNA]</scope>
    <source>
        <strain evidence="2 3">DSM 18119</strain>
    </source>
</reference>